<reference evidence="2" key="1">
    <citation type="submission" date="2016-11" db="UniProtKB">
        <authorList>
            <consortium name="WormBaseParasite"/>
        </authorList>
    </citation>
    <scope>IDENTIFICATION</scope>
</reference>
<organism evidence="1 2">
    <name type="scientific">Macrostomum lignano</name>
    <dbReference type="NCBI Taxonomy" id="282301"/>
    <lineage>
        <taxon>Eukaryota</taxon>
        <taxon>Metazoa</taxon>
        <taxon>Spiralia</taxon>
        <taxon>Lophotrochozoa</taxon>
        <taxon>Platyhelminthes</taxon>
        <taxon>Rhabditophora</taxon>
        <taxon>Macrostomorpha</taxon>
        <taxon>Macrostomida</taxon>
        <taxon>Macrostomidae</taxon>
        <taxon>Macrostomum</taxon>
    </lineage>
</organism>
<dbReference type="WBParaSite" id="maker-uti_cns_0005685-snap-gene-0.6-mRNA-1">
    <property type="protein sequence ID" value="maker-uti_cns_0005685-snap-gene-0.6-mRNA-1"/>
    <property type="gene ID" value="maker-uti_cns_0005685-snap-gene-0.6"/>
</dbReference>
<name>A0A1I8HF72_9PLAT</name>
<dbReference type="AlphaFoldDB" id="A0A1I8HF72"/>
<accession>A0A1I8HF72</accession>
<evidence type="ECO:0000313" key="1">
    <source>
        <dbReference type="Proteomes" id="UP000095280"/>
    </source>
</evidence>
<proteinExistence type="predicted"/>
<evidence type="ECO:0000313" key="2">
    <source>
        <dbReference type="WBParaSite" id="maker-uti_cns_0005685-snap-gene-0.6-mRNA-1"/>
    </source>
</evidence>
<sequence>MNTCFCLTSSSVLLLLLLSLTTPAHANSIVNSDSISDAELKDADDNVEQLYLDLLARRNGDIAGSPWTRRLLKRLQAAAIKKRNELPPISTLRFG</sequence>
<dbReference type="Proteomes" id="UP000095280">
    <property type="component" value="Unplaced"/>
</dbReference>
<keyword evidence="1" id="KW-1185">Reference proteome</keyword>
<protein>
    <submittedName>
        <fullName evidence="2">Secreted RxLR effector peptide protein</fullName>
    </submittedName>
</protein>